<proteinExistence type="predicted"/>
<reference evidence="1" key="1">
    <citation type="journal article" date="2021" name="PeerJ">
        <title>Extensive microbial diversity within the chicken gut microbiome revealed by metagenomics and culture.</title>
        <authorList>
            <person name="Gilroy R."/>
            <person name="Ravi A."/>
            <person name="Getino M."/>
            <person name="Pursley I."/>
            <person name="Horton D.L."/>
            <person name="Alikhan N.F."/>
            <person name="Baker D."/>
            <person name="Gharbi K."/>
            <person name="Hall N."/>
            <person name="Watson M."/>
            <person name="Adriaenssens E.M."/>
            <person name="Foster-Nyarko E."/>
            <person name="Jarju S."/>
            <person name="Secka A."/>
            <person name="Antonio M."/>
            <person name="Oren A."/>
            <person name="Chaudhuri R.R."/>
            <person name="La Ragione R."/>
            <person name="Hildebrand F."/>
            <person name="Pallen M.J."/>
        </authorList>
    </citation>
    <scope>NUCLEOTIDE SEQUENCE</scope>
    <source>
        <strain evidence="1">ChiHjej11B10-15683</strain>
    </source>
</reference>
<comment type="caution">
    <text evidence="1">The sequence shown here is derived from an EMBL/GenBank/DDBJ whole genome shotgun (WGS) entry which is preliminary data.</text>
</comment>
<reference evidence="1" key="2">
    <citation type="submission" date="2021-09" db="EMBL/GenBank/DDBJ databases">
        <authorList>
            <person name="Gilroy R."/>
        </authorList>
    </citation>
    <scope>NUCLEOTIDE SEQUENCE</scope>
    <source>
        <strain evidence="1">ChiHjej11B10-15683</strain>
    </source>
</reference>
<sequence length="255" mass="26325">MNIGSKKVDVLAADDKYETHYKHIMEQKGFTIAVNSPVVQAAQNVMAVVEQTHQVGESKNNRINALAAANTAWAAMRAAESVGSALSSAQALANGDIKNANVSVSLTYGEQKNVQTQHIQGNTATNSAINAGGNVTITATGADNASDINIVGSDVSGKQGTRFLADDEINFLAAKQTHQERSNNKSSGWNAGVSASYGSDGFAFGVTAGGNDGKGYGNGDETTWRTSHIGDKASDTVMVSGGNTTVKGAQVLGKS</sequence>
<organism evidence="1 2">
    <name type="scientific">Gallibacterium anatis</name>
    <dbReference type="NCBI Taxonomy" id="750"/>
    <lineage>
        <taxon>Bacteria</taxon>
        <taxon>Pseudomonadati</taxon>
        <taxon>Pseudomonadota</taxon>
        <taxon>Gammaproteobacteria</taxon>
        <taxon>Pasteurellales</taxon>
        <taxon>Pasteurellaceae</taxon>
        <taxon>Gallibacterium</taxon>
    </lineage>
</organism>
<dbReference type="Proteomes" id="UP000749334">
    <property type="component" value="Unassembled WGS sequence"/>
</dbReference>
<protein>
    <submittedName>
        <fullName evidence="1">Hemagglutinin repeat-containing protein</fullName>
    </submittedName>
</protein>
<evidence type="ECO:0000313" key="2">
    <source>
        <dbReference type="Proteomes" id="UP000749334"/>
    </source>
</evidence>
<dbReference type="GO" id="GO:0003824">
    <property type="term" value="F:catalytic activity"/>
    <property type="evidence" value="ECO:0007669"/>
    <property type="project" value="UniProtKB-ARBA"/>
</dbReference>
<dbReference type="InterPro" id="IPR025157">
    <property type="entry name" value="Hemagglutinin_rpt"/>
</dbReference>
<dbReference type="Pfam" id="PF13332">
    <property type="entry name" value="Fil_haemagg_2"/>
    <property type="match status" value="1"/>
</dbReference>
<accession>A0A921L191</accession>
<evidence type="ECO:0000313" key="1">
    <source>
        <dbReference type="EMBL" id="HJF73760.1"/>
    </source>
</evidence>
<name>A0A921L191_9PAST</name>
<dbReference type="EMBL" id="DYVQ01000050">
    <property type="protein sequence ID" value="HJF73760.1"/>
    <property type="molecule type" value="Genomic_DNA"/>
</dbReference>
<gene>
    <name evidence="1" type="ORF">K8W15_06115</name>
</gene>
<feature type="non-terminal residue" evidence="1">
    <location>
        <position position="255"/>
    </location>
</feature>
<dbReference type="AlphaFoldDB" id="A0A921L191"/>